<evidence type="ECO:0000256" key="2">
    <source>
        <dbReference type="ARBA" id="ARBA00008520"/>
    </source>
</evidence>
<dbReference type="Gene3D" id="3.40.190.10">
    <property type="entry name" value="Periplasmic binding protein-like II"/>
    <property type="match status" value="1"/>
</dbReference>
<comment type="subunit">
    <text evidence="3">The complex is composed of two ATP-binding proteins (UgpC), two transmembrane proteins (UgpA and UgpE) and a solute-binding protein (UgpB).</text>
</comment>
<evidence type="ECO:0000313" key="7">
    <source>
        <dbReference type="EMBL" id="CAA9569749.1"/>
    </source>
</evidence>
<dbReference type="InterPro" id="IPR006311">
    <property type="entry name" value="TAT_signal"/>
</dbReference>
<dbReference type="Pfam" id="PF01547">
    <property type="entry name" value="SBP_bac_1"/>
    <property type="match status" value="1"/>
</dbReference>
<reference evidence="7" key="1">
    <citation type="submission" date="2020-02" db="EMBL/GenBank/DDBJ databases">
        <authorList>
            <person name="Meier V. D."/>
        </authorList>
    </citation>
    <scope>NUCLEOTIDE SEQUENCE</scope>
    <source>
        <strain evidence="7">AVDCRST_MAG33</strain>
    </source>
</reference>
<evidence type="ECO:0000256" key="6">
    <source>
        <dbReference type="ARBA" id="ARBA00022729"/>
    </source>
</evidence>
<evidence type="ECO:0000256" key="4">
    <source>
        <dbReference type="ARBA" id="ARBA00017470"/>
    </source>
</evidence>
<organism evidence="7">
    <name type="scientific">uncultured Thermomicrobiales bacterium</name>
    <dbReference type="NCBI Taxonomy" id="1645740"/>
    <lineage>
        <taxon>Bacteria</taxon>
        <taxon>Pseudomonadati</taxon>
        <taxon>Thermomicrobiota</taxon>
        <taxon>Thermomicrobia</taxon>
        <taxon>Thermomicrobiales</taxon>
        <taxon>environmental samples</taxon>
    </lineage>
</organism>
<evidence type="ECO:0000256" key="5">
    <source>
        <dbReference type="ARBA" id="ARBA00022448"/>
    </source>
</evidence>
<keyword evidence="5" id="KW-0813">Transport</keyword>
<keyword evidence="6" id="KW-0732">Signal</keyword>
<dbReference type="InterPro" id="IPR006059">
    <property type="entry name" value="SBP"/>
</dbReference>
<dbReference type="PANTHER" id="PTHR43649:SF31">
    <property type="entry name" value="SN-GLYCEROL-3-PHOSPHATE-BINDING PERIPLASMIC PROTEIN UGPB"/>
    <property type="match status" value="1"/>
</dbReference>
<accession>A0A6J4V8W8</accession>
<comment type="similarity">
    <text evidence="2">Belongs to the bacterial solute-binding protein 1 family.</text>
</comment>
<evidence type="ECO:0000256" key="3">
    <source>
        <dbReference type="ARBA" id="ARBA00011557"/>
    </source>
</evidence>
<name>A0A6J4V8W8_9BACT</name>
<comment type="subcellular location">
    <subcellularLocation>
        <location evidence="1">Periplasm</location>
    </subcellularLocation>
</comment>
<sequence>MTTTRFSRRQAIGGATAMAAGAALTRTAFPARTSARQATTTIEVWGGVPAENGPQDLIDAFQVAHPDIGVNYTRYVNDDTGNTQLDTALQGGTPIDVYFTYALPRLAQRTGAGAATDLAPYMAQDKAVMDWASTTDGVTTADGVYTSLPTTAELGFILANQRLLEEAGLTLPENWTFDEFQTMAETLSSDSVYGTFAVPDEPRTRLGPNYWYKEDGTSSNFDDPAFRAQLERQRAMIDSGSAFPWSDVLAQDLRAYAQTPFLTEQVALWSTAAFSLRYVNDMEEYPHDFVTTFAPTPTPADVAEPWNLGGLNNWILMNSQARQPDAAWTFIRYWLTDGAAYLLRGGKIPAFPGTSEDAIVEGILGPDRETLYDVEAFRRVLFAPDLRYPTDTETSGISQIAQIWQAETDRFLIGETELDETLTSIKQQADAAIASAG</sequence>
<dbReference type="PROSITE" id="PS51318">
    <property type="entry name" value="TAT"/>
    <property type="match status" value="1"/>
</dbReference>
<dbReference type="SUPFAM" id="SSF53850">
    <property type="entry name" value="Periplasmic binding protein-like II"/>
    <property type="match status" value="1"/>
</dbReference>
<dbReference type="AlphaFoldDB" id="A0A6J4V8W8"/>
<proteinExistence type="inferred from homology"/>
<evidence type="ECO:0000256" key="1">
    <source>
        <dbReference type="ARBA" id="ARBA00004418"/>
    </source>
</evidence>
<dbReference type="InterPro" id="IPR050490">
    <property type="entry name" value="Bact_solute-bd_prot1"/>
</dbReference>
<dbReference type="PANTHER" id="PTHR43649">
    <property type="entry name" value="ARABINOSE-BINDING PROTEIN-RELATED"/>
    <property type="match status" value="1"/>
</dbReference>
<gene>
    <name evidence="7" type="ORF">AVDCRST_MAG33-2403</name>
</gene>
<dbReference type="EMBL" id="CADCWK010000277">
    <property type="protein sequence ID" value="CAA9569749.1"/>
    <property type="molecule type" value="Genomic_DNA"/>
</dbReference>
<protein>
    <recommendedName>
        <fullName evidence="4">sn-glycerol-3-phosphate-binding periplasmic protein UgpB</fullName>
    </recommendedName>
</protein>
<dbReference type="GO" id="GO:0042597">
    <property type="term" value="C:periplasmic space"/>
    <property type="evidence" value="ECO:0007669"/>
    <property type="project" value="UniProtKB-SubCell"/>
</dbReference>